<sequence length="138" mass="15291">MSHQLASQPSQSDSQSSYERKLLIFQKAQESEEVQEEEEEYTRSSEIIIKENVSLKQYLLPSYAHSATIGCVIGLINRWNDQDLEYGTDATMILGQNTAREPDTVAVNQFVGRALVVQGQIAGDATITGATFIPDHTV</sequence>
<reference evidence="1 2" key="2">
    <citation type="submission" date="2017-09" db="EMBL/GenBank/DDBJ databases">
        <title>Extensive intraspecific genome diversity in a model arbuscular mycorrhizal fungus.</title>
        <authorList>
            <person name="Chen E.C."/>
            <person name="Morin E."/>
            <person name="Beaudet D."/>
            <person name="Noel J."/>
            <person name="Ndikumana S."/>
            <person name="Charron P."/>
            <person name="St-Onge C."/>
            <person name="Giorgi J."/>
            <person name="Grigoriev I.V."/>
            <person name="Roux C."/>
            <person name="Martin F.M."/>
            <person name="Corradi N."/>
        </authorList>
    </citation>
    <scope>NUCLEOTIDE SEQUENCE [LARGE SCALE GENOMIC DNA]</scope>
    <source>
        <strain evidence="1 2">A5</strain>
    </source>
</reference>
<evidence type="ECO:0000313" key="2">
    <source>
        <dbReference type="Proteomes" id="UP000232722"/>
    </source>
</evidence>
<dbReference type="VEuPathDB" id="FungiDB:RhiirA1_457897"/>
<dbReference type="AlphaFoldDB" id="A0A2N0NPN1"/>
<comment type="caution">
    <text evidence="1">The sequence shown here is derived from an EMBL/GenBank/DDBJ whole genome shotgun (WGS) entry which is preliminary data.</text>
</comment>
<accession>A0A2N0NPN1</accession>
<evidence type="ECO:0000313" key="1">
    <source>
        <dbReference type="EMBL" id="PKB96539.1"/>
    </source>
</evidence>
<gene>
    <name evidence="1" type="ORF">RhiirA5_434658</name>
</gene>
<dbReference type="EMBL" id="LLXJ01003814">
    <property type="protein sequence ID" value="PKB96539.1"/>
    <property type="molecule type" value="Genomic_DNA"/>
</dbReference>
<dbReference type="Proteomes" id="UP000232722">
    <property type="component" value="Unassembled WGS sequence"/>
</dbReference>
<proteinExistence type="predicted"/>
<reference evidence="1 2" key="1">
    <citation type="submission" date="2016-04" db="EMBL/GenBank/DDBJ databases">
        <title>Genome analyses suggest a sexual origin of heterokaryosis in a supposedly ancient asexual fungus.</title>
        <authorList>
            <person name="Ropars J."/>
            <person name="Sedzielewska K."/>
            <person name="Noel J."/>
            <person name="Charron P."/>
            <person name="Farinelli L."/>
            <person name="Marton T."/>
            <person name="Kruger M."/>
            <person name="Pelin A."/>
            <person name="Brachmann A."/>
            <person name="Corradi N."/>
        </authorList>
    </citation>
    <scope>NUCLEOTIDE SEQUENCE [LARGE SCALE GENOMIC DNA]</scope>
    <source>
        <strain evidence="1 2">A5</strain>
    </source>
</reference>
<organism evidence="1 2">
    <name type="scientific">Rhizophagus irregularis</name>
    <dbReference type="NCBI Taxonomy" id="588596"/>
    <lineage>
        <taxon>Eukaryota</taxon>
        <taxon>Fungi</taxon>
        <taxon>Fungi incertae sedis</taxon>
        <taxon>Mucoromycota</taxon>
        <taxon>Glomeromycotina</taxon>
        <taxon>Glomeromycetes</taxon>
        <taxon>Glomerales</taxon>
        <taxon>Glomeraceae</taxon>
        <taxon>Rhizophagus</taxon>
    </lineage>
</organism>
<protein>
    <submittedName>
        <fullName evidence="1">Uncharacterized protein</fullName>
    </submittedName>
</protein>
<name>A0A2N0NPN1_9GLOM</name>